<evidence type="ECO:0000313" key="6">
    <source>
        <dbReference type="EMBL" id="ROS04844.1"/>
    </source>
</evidence>
<keyword evidence="7" id="KW-1185">Reference proteome</keyword>
<feature type="short sequence motif" description="DGA/G" evidence="4">
    <location>
        <begin position="214"/>
        <end position="216"/>
    </location>
</feature>
<reference evidence="6 7" key="1">
    <citation type="submission" date="2018-11" db="EMBL/GenBank/DDBJ databases">
        <title>Genomic Encyclopedia of Type Strains, Phase IV (KMG-IV): sequencing the most valuable type-strain genomes for metagenomic binning, comparative biology and taxonomic classification.</title>
        <authorList>
            <person name="Goeker M."/>
        </authorList>
    </citation>
    <scope>NUCLEOTIDE SEQUENCE [LARGE SCALE GENOMIC DNA]</scope>
    <source>
        <strain evidence="6 7">DSM 100316</strain>
    </source>
</reference>
<dbReference type="InterPro" id="IPR016035">
    <property type="entry name" value="Acyl_Trfase/lysoPLipase"/>
</dbReference>
<keyword evidence="2 4" id="KW-0442">Lipid degradation</keyword>
<dbReference type="RefSeq" id="WP_123710808.1">
    <property type="nucleotide sequence ID" value="NZ_RKHR01000003.1"/>
</dbReference>
<proteinExistence type="predicted"/>
<dbReference type="Pfam" id="PF01734">
    <property type="entry name" value="Patatin"/>
    <property type="match status" value="1"/>
</dbReference>
<dbReference type="Proteomes" id="UP000275394">
    <property type="component" value="Unassembled WGS sequence"/>
</dbReference>
<evidence type="ECO:0000256" key="2">
    <source>
        <dbReference type="ARBA" id="ARBA00022963"/>
    </source>
</evidence>
<dbReference type="InterPro" id="IPR050301">
    <property type="entry name" value="NTE"/>
</dbReference>
<dbReference type="GO" id="GO:0016042">
    <property type="term" value="P:lipid catabolic process"/>
    <property type="evidence" value="ECO:0007669"/>
    <property type="project" value="UniProtKB-UniRule"/>
</dbReference>
<feature type="short sequence motif" description="GXSXG" evidence="4">
    <location>
        <begin position="50"/>
        <end position="54"/>
    </location>
</feature>
<dbReference type="GO" id="GO:0016787">
    <property type="term" value="F:hydrolase activity"/>
    <property type="evidence" value="ECO:0007669"/>
    <property type="project" value="UniProtKB-UniRule"/>
</dbReference>
<protein>
    <submittedName>
        <fullName evidence="6">NTE family protein</fullName>
    </submittedName>
</protein>
<dbReference type="Gene3D" id="3.40.1090.10">
    <property type="entry name" value="Cytosolic phospholipase A2 catalytic domain"/>
    <property type="match status" value="1"/>
</dbReference>
<dbReference type="PANTHER" id="PTHR14226">
    <property type="entry name" value="NEUROPATHY TARGET ESTERASE/SWISS CHEESE D.MELANOGASTER"/>
    <property type="match status" value="1"/>
</dbReference>
<evidence type="ECO:0000256" key="1">
    <source>
        <dbReference type="ARBA" id="ARBA00022801"/>
    </source>
</evidence>
<feature type="domain" description="PNPLA" evidence="5">
    <location>
        <begin position="14"/>
        <end position="227"/>
    </location>
</feature>
<name>A0A3N2DYI3_9GAMM</name>
<feature type="active site" description="Proton acceptor" evidence="4">
    <location>
        <position position="214"/>
    </location>
</feature>
<comment type="caution">
    <text evidence="4">Lacks conserved residue(s) required for the propagation of feature annotation.</text>
</comment>
<dbReference type="EMBL" id="RKHR01000003">
    <property type="protein sequence ID" value="ROS04844.1"/>
    <property type="molecule type" value="Genomic_DNA"/>
</dbReference>
<evidence type="ECO:0000256" key="4">
    <source>
        <dbReference type="PROSITE-ProRule" id="PRU01161"/>
    </source>
</evidence>
<comment type="caution">
    <text evidence="6">The sequence shown here is derived from an EMBL/GenBank/DDBJ whole genome shotgun (WGS) entry which is preliminary data.</text>
</comment>
<feature type="active site" description="Nucleophile" evidence="4">
    <location>
        <position position="52"/>
    </location>
</feature>
<dbReference type="PROSITE" id="PS51635">
    <property type="entry name" value="PNPLA"/>
    <property type="match status" value="1"/>
</dbReference>
<dbReference type="InterPro" id="IPR002641">
    <property type="entry name" value="PNPLA_dom"/>
</dbReference>
<evidence type="ECO:0000256" key="3">
    <source>
        <dbReference type="ARBA" id="ARBA00023098"/>
    </source>
</evidence>
<organism evidence="6 7">
    <name type="scientific">Sinobacterium caligoides</name>
    <dbReference type="NCBI Taxonomy" id="933926"/>
    <lineage>
        <taxon>Bacteria</taxon>
        <taxon>Pseudomonadati</taxon>
        <taxon>Pseudomonadota</taxon>
        <taxon>Gammaproteobacteria</taxon>
        <taxon>Cellvibrionales</taxon>
        <taxon>Spongiibacteraceae</taxon>
        <taxon>Sinobacterium</taxon>
    </lineage>
</organism>
<dbReference type="PANTHER" id="PTHR14226:SF57">
    <property type="entry name" value="BLR7027 PROTEIN"/>
    <property type="match status" value="1"/>
</dbReference>
<keyword evidence="1 4" id="KW-0378">Hydrolase</keyword>
<sequence length="385" mass="42161">MLAERPNDEKKAALILSGGGARAAYQVGVLRATAEMFPKKAHNPFSVITGTSAGAINAVALAASANNFRLAVKKVEAIWRNLHASSVYQVKTMELARCFGRILLSLTNQGIDNKHAIALLNTAPLRELLTHSIQFKNIQRRIDAGHLDALGITACGYSSGESVTFFQGKESIEPWRRPRRHGRRDELSVSHLLASSAIPTVLPAEPLGAEYFGDGALRQLSPISPALHLGAQRVMVIGVSNNEQQLNNVKKNLHSPSIAQIIGHVFNSAFLDSLDNDIDHLIALNDMVATLENDAPHLQTNNRRKIGLLVINPSVEIDEIAAKHFTALPRGMRALMRVIGATKSAGGASLASYLLFEKDFCRELIEHGYRDAHRQRDEIIEFFTH</sequence>
<accession>A0A3N2DYI3</accession>
<evidence type="ECO:0000259" key="5">
    <source>
        <dbReference type="PROSITE" id="PS51635"/>
    </source>
</evidence>
<gene>
    <name evidence="6" type="ORF">EDC56_0358</name>
</gene>
<dbReference type="AlphaFoldDB" id="A0A3N2DYI3"/>
<keyword evidence="3 4" id="KW-0443">Lipid metabolism</keyword>
<dbReference type="OrthoDB" id="9798773at2"/>
<dbReference type="SUPFAM" id="SSF52151">
    <property type="entry name" value="FabD/lysophospholipase-like"/>
    <property type="match status" value="1"/>
</dbReference>
<evidence type="ECO:0000313" key="7">
    <source>
        <dbReference type="Proteomes" id="UP000275394"/>
    </source>
</evidence>